<organism evidence="5 6">
    <name type="scientific">Acetobacter conturbans</name>
    <dbReference type="NCBI Taxonomy" id="1737472"/>
    <lineage>
        <taxon>Bacteria</taxon>
        <taxon>Pseudomonadati</taxon>
        <taxon>Pseudomonadota</taxon>
        <taxon>Alphaproteobacteria</taxon>
        <taxon>Acetobacterales</taxon>
        <taxon>Acetobacteraceae</taxon>
        <taxon>Acetobacter</taxon>
    </lineage>
</organism>
<dbReference type="Pfam" id="PF02668">
    <property type="entry name" value="TauD"/>
    <property type="match status" value="1"/>
</dbReference>
<evidence type="ECO:0000313" key="5">
    <source>
        <dbReference type="EMBL" id="NHN90054.1"/>
    </source>
</evidence>
<dbReference type="InterPro" id="IPR003819">
    <property type="entry name" value="TauD/TfdA-like"/>
</dbReference>
<evidence type="ECO:0000256" key="1">
    <source>
        <dbReference type="ARBA" id="ARBA00001954"/>
    </source>
</evidence>
<evidence type="ECO:0000259" key="4">
    <source>
        <dbReference type="Pfam" id="PF02668"/>
    </source>
</evidence>
<dbReference type="EMBL" id="WOSY01000027">
    <property type="protein sequence ID" value="NHN90054.1"/>
    <property type="molecule type" value="Genomic_DNA"/>
</dbReference>
<dbReference type="InterPro" id="IPR042098">
    <property type="entry name" value="TauD-like_sf"/>
</dbReference>
<dbReference type="PANTHER" id="PTHR10696">
    <property type="entry name" value="GAMMA-BUTYROBETAINE HYDROXYLASE-RELATED"/>
    <property type="match status" value="1"/>
</dbReference>
<name>A0ABX0K9I2_9PROT</name>
<keyword evidence="3" id="KW-0560">Oxidoreductase</keyword>
<dbReference type="Proteomes" id="UP000631653">
    <property type="component" value="Unassembled WGS sequence"/>
</dbReference>
<dbReference type="SUPFAM" id="SSF51197">
    <property type="entry name" value="Clavaminate synthase-like"/>
    <property type="match status" value="1"/>
</dbReference>
<dbReference type="InterPro" id="IPR050411">
    <property type="entry name" value="AlphaKG_dependent_hydroxylases"/>
</dbReference>
<evidence type="ECO:0000313" key="6">
    <source>
        <dbReference type="Proteomes" id="UP000631653"/>
    </source>
</evidence>
<gene>
    <name evidence="5" type="ORF">GOB81_15765</name>
</gene>
<protein>
    <submittedName>
        <fullName evidence="5">Gamma-butyrobetaine,2-oxoglutarate dioxygenase</fullName>
    </submittedName>
</protein>
<accession>A0ABX0K9I2</accession>
<proteinExistence type="predicted"/>
<keyword evidence="6" id="KW-1185">Reference proteome</keyword>
<evidence type="ECO:0000256" key="3">
    <source>
        <dbReference type="ARBA" id="ARBA00023002"/>
    </source>
</evidence>
<sequence>MSVAHIAEPSPLPFDRNSGLSVENGSLSVTKPCGERIILHPLWLRERLPDARVMDTLTGQRLIEAADLPLNLAITSISHDHIVRFSDGFETHLSANWIDNLLSPAPITERVLWDGAQTLPTAYNFTEIATHHTHNALHNPPLRAFLDQMHTHGFAIVRGVPTDKDGALEFATMIGPIRRTNWGGLADVKAIANAYDLTMTPRHLEPHSDNPYREPVPGYILLHCLINDAEGGDSTLVDGYRAAQHLREKDAEAFETLTTTVVQFRYRDATALLENKAPLISLDEKENIIQVRYSNRTELIDRLPPEHLNRYYRARQMLWHLIRPQSSLTLRFKLSPGDLLMMDNYRLYHGRSGYTLSTGSRHMRQCYMDRDTVASKRDILHRIHS</sequence>
<comment type="cofactor">
    <cofactor evidence="1">
        <name>Fe(2+)</name>
        <dbReference type="ChEBI" id="CHEBI:29033"/>
    </cofactor>
</comment>
<dbReference type="GO" id="GO:0051213">
    <property type="term" value="F:dioxygenase activity"/>
    <property type="evidence" value="ECO:0007669"/>
    <property type="project" value="UniProtKB-KW"/>
</dbReference>
<comment type="cofactor">
    <cofactor evidence="2">
        <name>L-ascorbate</name>
        <dbReference type="ChEBI" id="CHEBI:38290"/>
    </cofactor>
</comment>
<feature type="domain" description="TauD/TfdA-like" evidence="4">
    <location>
        <begin position="140"/>
        <end position="367"/>
    </location>
</feature>
<dbReference type="PANTHER" id="PTHR10696:SF51">
    <property type="entry name" value="TRIMETHYLLYSINE DIOXYGENASE, MITOCHONDRIAL"/>
    <property type="match status" value="1"/>
</dbReference>
<dbReference type="Gene3D" id="3.60.130.10">
    <property type="entry name" value="Clavaminate synthase-like"/>
    <property type="match status" value="1"/>
</dbReference>
<reference evidence="5 6" key="1">
    <citation type="journal article" date="2020" name="Int. J. Syst. Evol. Microbiol.">
        <title>Novel acetic acid bacteria from cider fermentations: Acetobacter conturbans sp. nov. and Acetobacter fallax sp. nov.</title>
        <authorList>
            <person name="Sombolestani A.S."/>
            <person name="Cleenwerck I."/>
            <person name="Cnockaert M."/>
            <person name="Borremans W."/>
            <person name="Wieme A.D."/>
            <person name="De Vuyst L."/>
            <person name="Vandamme P."/>
        </authorList>
    </citation>
    <scope>NUCLEOTIDE SEQUENCE [LARGE SCALE GENOMIC DNA]</scope>
    <source>
        <strain evidence="5 6">LMG 1627</strain>
    </source>
</reference>
<evidence type="ECO:0000256" key="2">
    <source>
        <dbReference type="ARBA" id="ARBA00001961"/>
    </source>
</evidence>
<keyword evidence="5" id="KW-0223">Dioxygenase</keyword>
<comment type="caution">
    <text evidence="5">The sequence shown here is derived from an EMBL/GenBank/DDBJ whole genome shotgun (WGS) entry which is preliminary data.</text>
</comment>